<sequence>MLSALFIHLVLLMSSFTPIIEYGERIDTFGNVEMWVAIVFISLLYITCFALYNLGLNFMKYIMAVFCGIGILMMSIIFIALCMNIFVFNNSSDSIIITMVFCTVSIFVNIMWFNIVLSSPSGEEKAEYYM</sequence>
<dbReference type="AlphaFoldDB" id="A0A161QBJ5"/>
<reference evidence="2" key="1">
    <citation type="submission" date="2016-02" db="EMBL/GenBank/DDBJ databases">
        <title>Genome sequence of Bacillus trypoxylicola KCTC 13244(T).</title>
        <authorList>
            <person name="Jeong H."/>
            <person name="Park S.-H."/>
            <person name="Choi S.-K."/>
        </authorList>
    </citation>
    <scope>NUCLEOTIDE SEQUENCE [LARGE SCALE GENOMIC DNA]</scope>
    <source>
        <strain evidence="2">KCTC 13244</strain>
    </source>
</reference>
<feature type="transmembrane region" description="Helical" evidence="1">
    <location>
        <begin position="34"/>
        <end position="54"/>
    </location>
</feature>
<evidence type="ECO:0000313" key="2">
    <source>
        <dbReference type="EMBL" id="KYG35297.1"/>
    </source>
</evidence>
<keyword evidence="1" id="KW-0812">Transmembrane</keyword>
<dbReference type="STRING" id="519424.AZF04_02885"/>
<evidence type="ECO:0000256" key="1">
    <source>
        <dbReference type="SAM" id="Phobius"/>
    </source>
</evidence>
<dbReference type="Proteomes" id="UP000075806">
    <property type="component" value="Unassembled WGS sequence"/>
</dbReference>
<comment type="caution">
    <text evidence="2">The sequence shown here is derived from an EMBL/GenBank/DDBJ whole genome shotgun (WGS) entry which is preliminary data.</text>
</comment>
<keyword evidence="3" id="KW-1185">Reference proteome</keyword>
<keyword evidence="1" id="KW-0472">Membrane</keyword>
<keyword evidence="1" id="KW-1133">Transmembrane helix</keyword>
<feature type="transmembrane region" description="Helical" evidence="1">
    <location>
        <begin position="61"/>
        <end position="88"/>
    </location>
</feature>
<organism evidence="2 3">
    <name type="scientific">Alkalihalobacillus trypoxylicola</name>
    <dbReference type="NCBI Taxonomy" id="519424"/>
    <lineage>
        <taxon>Bacteria</taxon>
        <taxon>Bacillati</taxon>
        <taxon>Bacillota</taxon>
        <taxon>Bacilli</taxon>
        <taxon>Bacillales</taxon>
        <taxon>Bacillaceae</taxon>
        <taxon>Alkalihalobacillus</taxon>
    </lineage>
</organism>
<dbReference type="EMBL" id="LTAO01000001">
    <property type="protein sequence ID" value="KYG35297.1"/>
    <property type="molecule type" value="Genomic_DNA"/>
</dbReference>
<gene>
    <name evidence="2" type="ORF">AZF04_02885</name>
</gene>
<protein>
    <submittedName>
        <fullName evidence="2">Uncharacterized protein</fullName>
    </submittedName>
</protein>
<dbReference type="Pfam" id="PF17369">
    <property type="entry name" value="DUF5391"/>
    <property type="match status" value="1"/>
</dbReference>
<dbReference type="InterPro" id="IPR020204">
    <property type="entry name" value="Uncharacterised_YxaJ"/>
</dbReference>
<proteinExistence type="predicted"/>
<evidence type="ECO:0000313" key="3">
    <source>
        <dbReference type="Proteomes" id="UP000075806"/>
    </source>
</evidence>
<feature type="transmembrane region" description="Helical" evidence="1">
    <location>
        <begin position="94"/>
        <end position="117"/>
    </location>
</feature>
<name>A0A161QBJ5_9BACI</name>
<accession>A0A161QBJ5</accession>